<feature type="binding site" evidence="16">
    <location>
        <begin position="351"/>
        <end position="354"/>
    </location>
    <ligand>
        <name>NAD(+)</name>
        <dbReference type="ChEBI" id="CHEBI:57540"/>
    </ligand>
</feature>
<dbReference type="FunFam" id="3.40.50.1970:FF:000007">
    <property type="entry name" value="Pentafunctional AROM polypeptide"/>
    <property type="match status" value="1"/>
</dbReference>
<dbReference type="GO" id="GO:0008652">
    <property type="term" value="P:amino acid biosynthetic process"/>
    <property type="evidence" value="ECO:0007669"/>
    <property type="project" value="UniProtKB-KW"/>
</dbReference>
<comment type="pathway">
    <text evidence="4 16">Metabolic intermediate biosynthesis; chorismate biosynthesis; chorismate from D-erythrose 4-phosphate and phosphoenolpyruvate: step 2/7.</text>
</comment>
<evidence type="ECO:0000256" key="10">
    <source>
        <dbReference type="ARBA" id="ARBA00023027"/>
    </source>
</evidence>
<evidence type="ECO:0000256" key="8">
    <source>
        <dbReference type="ARBA" id="ARBA00022741"/>
    </source>
</evidence>
<dbReference type="InterPro" id="IPR016037">
    <property type="entry name" value="DHQ_synth_AroB"/>
</dbReference>
<comment type="function">
    <text evidence="15">Catalyzes the specific phosphorylation of the 3-hydroxyl group of shikimic acid using ATP as a cosubstrate.</text>
</comment>
<dbReference type="InterPro" id="IPR000623">
    <property type="entry name" value="Shikimate_kinase/TSH1"/>
</dbReference>
<dbReference type="Pfam" id="PF01761">
    <property type="entry name" value="DHQ_synthase"/>
    <property type="match status" value="1"/>
</dbReference>
<accession>B8DUQ3</accession>
<feature type="binding site" evidence="15">
    <location>
        <position position="152"/>
    </location>
    <ligand>
        <name>substrate</name>
    </ligand>
</feature>
<dbReference type="EMBL" id="CP001213">
    <property type="protein sequence ID" value="ACL29732.1"/>
    <property type="molecule type" value="Genomic_DNA"/>
</dbReference>
<evidence type="ECO:0000256" key="14">
    <source>
        <dbReference type="ARBA" id="ARBA00023285"/>
    </source>
</evidence>
<feature type="binding site" evidence="16">
    <location>
        <position position="324"/>
    </location>
    <ligand>
        <name>NAD(+)</name>
        <dbReference type="ChEBI" id="CHEBI:57540"/>
    </ligand>
</feature>
<reference evidence="20 21" key="1">
    <citation type="journal article" date="2009" name="J. Bacteriol.">
        <title>Genome sequence of the probiotic bacterium Bifidobacterium animalis subsp. lactis AD011.</title>
        <authorList>
            <person name="Kim J.F."/>
            <person name="Jeong H."/>
            <person name="Yu D.S."/>
            <person name="Choi S.-H."/>
            <person name="Hur C.-G."/>
            <person name="Park M.-S."/>
            <person name="Yoon S.H."/>
            <person name="Kim D.-W."/>
            <person name="Ji G.E."/>
            <person name="Park H.-S."/>
            <person name="Oh T.K."/>
        </authorList>
    </citation>
    <scope>NUCLEOTIDE SEQUENCE [LARGE SCALE GENOMIC DNA]</scope>
    <source>
        <strain evidence="20 21">AD011</strain>
    </source>
</reference>
<dbReference type="STRING" id="442563.BLA_1448"/>
<dbReference type="Gene3D" id="3.40.50.1970">
    <property type="match status" value="1"/>
</dbReference>
<feature type="binding site" evidence="15">
    <location>
        <begin position="24"/>
        <end position="29"/>
    </location>
    <ligand>
        <name>ATP</name>
        <dbReference type="ChEBI" id="CHEBI:30616"/>
    </ligand>
</feature>
<feature type="binding site" evidence="16">
    <location>
        <position position="454"/>
    </location>
    <ligand>
        <name>Zn(2+)</name>
        <dbReference type="ChEBI" id="CHEBI:29105"/>
    </ligand>
</feature>
<evidence type="ECO:0000256" key="4">
    <source>
        <dbReference type="ARBA" id="ARBA00004661"/>
    </source>
</evidence>
<evidence type="ECO:0000256" key="11">
    <source>
        <dbReference type="ARBA" id="ARBA00023141"/>
    </source>
</evidence>
<evidence type="ECO:0000256" key="9">
    <source>
        <dbReference type="ARBA" id="ARBA00022833"/>
    </source>
</evidence>
<feature type="binding site" evidence="15">
    <location>
        <position position="134"/>
    </location>
    <ligand>
        <name>ATP</name>
        <dbReference type="ChEBI" id="CHEBI:30616"/>
    </ligand>
</feature>
<comment type="similarity">
    <text evidence="15">Belongs to the shikimate kinase family.</text>
</comment>
<evidence type="ECO:0000256" key="7">
    <source>
        <dbReference type="ARBA" id="ARBA00022723"/>
    </source>
</evidence>
<dbReference type="PRINTS" id="PR01100">
    <property type="entry name" value="SHIKIMTKNASE"/>
</dbReference>
<evidence type="ECO:0000259" key="19">
    <source>
        <dbReference type="Pfam" id="PF24621"/>
    </source>
</evidence>
<feature type="binding site" evidence="16">
    <location>
        <position position="438"/>
    </location>
    <ligand>
        <name>Zn(2+)</name>
        <dbReference type="ChEBI" id="CHEBI:29105"/>
    </ligand>
</feature>
<dbReference type="GO" id="GO:0004765">
    <property type="term" value="F:shikimate kinase activity"/>
    <property type="evidence" value="ECO:0007669"/>
    <property type="project" value="UniProtKB-UniRule"/>
</dbReference>
<dbReference type="AlphaFoldDB" id="B8DUQ3"/>
<feature type="region of interest" description="Disordered" evidence="17">
    <location>
        <begin position="579"/>
        <end position="613"/>
    </location>
</feature>
<comment type="catalytic activity">
    <reaction evidence="1 16">
        <text>7-phospho-2-dehydro-3-deoxy-D-arabino-heptonate = 3-dehydroquinate + phosphate</text>
        <dbReference type="Rhea" id="RHEA:21968"/>
        <dbReference type="ChEBI" id="CHEBI:32364"/>
        <dbReference type="ChEBI" id="CHEBI:43474"/>
        <dbReference type="ChEBI" id="CHEBI:58394"/>
        <dbReference type="EC" id="4.2.3.4"/>
    </reaction>
</comment>
<keyword evidence="10 16" id="KW-0520">NAD</keyword>
<feature type="binding site" evidence="16">
    <location>
        <begin position="253"/>
        <end position="258"/>
    </location>
    <ligand>
        <name>NAD(+)</name>
        <dbReference type="ChEBI" id="CHEBI:57540"/>
    </ligand>
</feature>
<comment type="caution">
    <text evidence="15">Lacks conserved residue(s) required for the propagation of feature annotation.</text>
</comment>
<keyword evidence="15" id="KW-0418">Kinase</keyword>
<feature type="binding site" evidence="15">
    <location>
        <position position="70"/>
    </location>
    <ligand>
        <name>substrate</name>
    </ligand>
</feature>
<keyword evidence="14 16" id="KW-0170">Cobalt</keyword>
<evidence type="ECO:0000256" key="2">
    <source>
        <dbReference type="ARBA" id="ARBA00001911"/>
    </source>
</evidence>
<dbReference type="HAMAP" id="MF_00109">
    <property type="entry name" value="Shikimate_kinase"/>
    <property type="match status" value="1"/>
</dbReference>
<comment type="cofactor">
    <cofactor evidence="2 16">
        <name>NAD(+)</name>
        <dbReference type="ChEBI" id="CHEBI:57540"/>
    </cofactor>
</comment>
<comment type="subcellular location">
    <subcellularLocation>
        <location evidence="16">Cytoplasm</location>
    </subcellularLocation>
</comment>
<keyword evidence="15" id="KW-0067">ATP-binding</keyword>
<keyword evidence="7 16" id="KW-0479">Metal-binding</keyword>
<dbReference type="NCBIfam" id="NF010627">
    <property type="entry name" value="PRK14021.1"/>
    <property type="match status" value="1"/>
</dbReference>
<dbReference type="GO" id="GO:0009073">
    <property type="term" value="P:aromatic amino acid family biosynthetic process"/>
    <property type="evidence" value="ECO:0007669"/>
    <property type="project" value="UniProtKB-KW"/>
</dbReference>
<dbReference type="EC" id="2.7.1.71" evidence="15"/>
<keyword evidence="15" id="KW-0808">Transferase</keyword>
<comment type="cofactor">
    <cofactor evidence="16">
        <name>Co(2+)</name>
        <dbReference type="ChEBI" id="CHEBI:48828"/>
    </cofactor>
    <cofactor evidence="16">
        <name>Zn(2+)</name>
        <dbReference type="ChEBI" id="CHEBI:29105"/>
    </cofactor>
    <text evidence="16">Binds 1 divalent metal cation per subunit. Can use either Co(2+) or Zn(2+).</text>
</comment>
<organism evidence="20 21">
    <name type="scientific">Bifidobacterium animalis subsp. lactis (strain AD011)</name>
    <dbReference type="NCBI Taxonomy" id="442563"/>
    <lineage>
        <taxon>Bacteria</taxon>
        <taxon>Bacillati</taxon>
        <taxon>Actinomycetota</taxon>
        <taxon>Actinomycetes</taxon>
        <taxon>Bifidobacteriales</taxon>
        <taxon>Bifidobacteriaceae</taxon>
        <taxon>Bifidobacterium</taxon>
    </lineage>
</organism>
<feature type="binding site" evidence="16">
    <location>
        <position position="333"/>
    </location>
    <ligand>
        <name>NAD(+)</name>
        <dbReference type="ChEBI" id="CHEBI:57540"/>
    </ligand>
</feature>
<keyword evidence="6 16" id="KW-0028">Amino-acid biosynthesis</keyword>
<keyword evidence="8 16" id="KW-0547">Nucleotide-binding</keyword>
<dbReference type="CDD" id="cd08195">
    <property type="entry name" value="DHQS"/>
    <property type="match status" value="1"/>
</dbReference>
<comment type="function">
    <text evidence="16">Catalyzes the conversion of 3-deoxy-D-arabino-heptulosonate 7-phosphate (DAHP) to dehydroquinate (DHQ).</text>
</comment>
<dbReference type="PANTHER" id="PTHR43622:SF7">
    <property type="entry name" value="3-DEHYDROQUINATE SYNTHASE, CHLOROPLASTIC"/>
    <property type="match status" value="1"/>
</dbReference>
<keyword evidence="21" id="KW-1185">Reference proteome</keyword>
<evidence type="ECO:0000256" key="3">
    <source>
        <dbReference type="ARBA" id="ARBA00001947"/>
    </source>
</evidence>
<dbReference type="HOGENOM" id="CLU_001201_5_2_11"/>
<keyword evidence="11 16" id="KW-0057">Aromatic amino acid biosynthesis</keyword>
<dbReference type="Pfam" id="PF01202">
    <property type="entry name" value="SKI"/>
    <property type="match status" value="1"/>
</dbReference>
<feature type="compositionally biased region" description="Polar residues" evidence="17">
    <location>
        <begin position="585"/>
        <end position="600"/>
    </location>
</feature>
<comment type="cofactor">
    <cofactor evidence="15">
        <name>Mg(2+)</name>
        <dbReference type="ChEBI" id="CHEBI:18420"/>
    </cofactor>
    <text evidence="15">Binds 1 Mg(2+) ion per subunit.</text>
</comment>
<gene>
    <name evidence="16 20" type="primary">aroB</name>
    <name evidence="15" type="synonym">aroK</name>
    <name evidence="20" type="ordered locus">BLA_1448</name>
</gene>
<dbReference type="SUPFAM" id="SSF52540">
    <property type="entry name" value="P-loop containing nucleoside triphosphate hydrolases"/>
    <property type="match status" value="1"/>
</dbReference>
<dbReference type="InterPro" id="IPR056179">
    <property type="entry name" value="DHQS_C"/>
</dbReference>
<name>B8DUQ3_BIFA0</name>
<dbReference type="InterPro" id="IPR050071">
    <property type="entry name" value="Dehydroquinate_synthase"/>
</dbReference>
<evidence type="ECO:0000259" key="18">
    <source>
        <dbReference type="Pfam" id="PF01761"/>
    </source>
</evidence>
<comment type="subunit">
    <text evidence="15">Monomer.</text>
</comment>
<evidence type="ECO:0000256" key="12">
    <source>
        <dbReference type="ARBA" id="ARBA00023239"/>
    </source>
</evidence>
<dbReference type="InterPro" id="IPR027417">
    <property type="entry name" value="P-loop_NTPase"/>
</dbReference>
<dbReference type="Proteomes" id="UP000002456">
    <property type="component" value="Chromosome"/>
</dbReference>
<feature type="domain" description="3-dehydroquinate synthase N-terminal" evidence="18">
    <location>
        <begin position="249"/>
        <end position="360"/>
    </location>
</feature>
<feature type="domain" description="3-dehydroquinate synthase C-terminal" evidence="19">
    <location>
        <begin position="363"/>
        <end position="514"/>
    </location>
</feature>
<feature type="binding site" evidence="15">
    <location>
        <position position="92"/>
    </location>
    <ligand>
        <name>substrate</name>
    </ligand>
</feature>
<comment type="similarity">
    <text evidence="16">Belongs to the sugar phosphate cyclases superfamily. Dehydroquinate synthase family.</text>
</comment>
<dbReference type="GO" id="GO:0005524">
    <property type="term" value="F:ATP binding"/>
    <property type="evidence" value="ECO:0007669"/>
    <property type="project" value="UniProtKB-UniRule"/>
</dbReference>
<dbReference type="HAMAP" id="MF_00110">
    <property type="entry name" value="DHQ_synthase"/>
    <property type="match status" value="1"/>
</dbReference>
<keyword evidence="12 16" id="KW-0456">Lyase</keyword>
<dbReference type="InterPro" id="IPR030960">
    <property type="entry name" value="DHQS/DOIS_N"/>
</dbReference>
<dbReference type="EC" id="4.2.3.4" evidence="16"/>
<dbReference type="Gene3D" id="3.40.50.300">
    <property type="entry name" value="P-loop containing nucleotide triphosphate hydrolases"/>
    <property type="match status" value="1"/>
</dbReference>
<dbReference type="SUPFAM" id="SSF56796">
    <property type="entry name" value="Dehydroquinate synthase-like"/>
    <property type="match status" value="1"/>
</dbReference>
<evidence type="ECO:0000256" key="16">
    <source>
        <dbReference type="HAMAP-Rule" id="MF_00110"/>
    </source>
</evidence>
<comment type="pathway">
    <text evidence="15">Metabolic intermediate biosynthesis; chorismate biosynthesis; chorismate from D-erythrose 4-phosphate and phosphoenolpyruvate: step 5/7.</text>
</comment>
<evidence type="ECO:0000256" key="15">
    <source>
        <dbReference type="HAMAP-Rule" id="MF_00109"/>
    </source>
</evidence>
<keyword evidence="15" id="KW-0460">Magnesium</keyword>
<dbReference type="CDD" id="cd00464">
    <property type="entry name" value="SK"/>
    <property type="match status" value="1"/>
</dbReference>
<dbReference type="InterPro" id="IPR031322">
    <property type="entry name" value="Shikimate/glucono_kinase"/>
</dbReference>
<keyword evidence="9 16" id="KW-0862">Zinc</keyword>
<dbReference type="GO" id="GO:0003856">
    <property type="term" value="F:3-dehydroquinate synthase activity"/>
    <property type="evidence" value="ECO:0007669"/>
    <property type="project" value="UniProtKB-UniRule"/>
</dbReference>
<dbReference type="KEGG" id="bla:BLA_1448"/>
<sequence length="644" mass="70270">MAHNHRHAGKPRRQPQAVIIGMMGAGKTRLGKEMAQMRGLPFLDADVEIEREIGMSIPDYFAQYGEPAFREVERDVVCDILDSFGGIFSLGGGAPMTKAIRRRLAQYVARGGKVVYLKADPHEAMERANRGGGRPMLTGDAEKRWMSLFRQRDPVYRQVANLVVPTRGMTPKAAAKRMIEMVAEHTVHVDGRGIEPYDVRIGEGALSHLPEVLGKQPVRVALIHTQSVQRHSDRARGLLRQAGYEVSDIVIPDAEAGKTIEVANGIWQRLGTEGFTRSDAIVGIGGGACTDLAGFVAATWMRGIRYVNCPTSLLAMVDASTGGKTGINTPQGKNLVGSFYTPAGVLADLRTLTTLPNDIFIEGLGEVAKSGFIMDPQILRILEDHAAELRAFSGETFLGTPLEDVVSELIERTVRVKAHHVSADLREAGLREFLNYGHTFGHAIEQLEHFRWRHGNAVAVGMVYAAELSSLTGHLDRDTVDYTRSLLTSLGLPTSWNGAGFDEVLALMHRDKKARGNTLRFVGLEQVGEPFHLNDPDSEAGRGRPSTVCRTREWNRSGRCEVNIRPECKVGADHPYTLRPRYSGEQPTATNWRDNGNEVTADQGHGGQWAESGAARSASAGCVRFAGSRGAASTLHPVGGRIRP</sequence>
<proteinExistence type="inferred from homology"/>
<dbReference type="Gene3D" id="1.20.1090.10">
    <property type="entry name" value="Dehydroquinate synthase-like - alpha domain"/>
    <property type="match status" value="1"/>
</dbReference>
<comment type="cofactor">
    <cofactor evidence="3">
        <name>Zn(2+)</name>
        <dbReference type="ChEBI" id="CHEBI:29105"/>
    </cofactor>
</comment>
<dbReference type="NCBIfam" id="TIGR01357">
    <property type="entry name" value="aroB"/>
    <property type="match status" value="1"/>
</dbReference>
<evidence type="ECO:0000256" key="5">
    <source>
        <dbReference type="ARBA" id="ARBA00022490"/>
    </source>
</evidence>
<dbReference type="GO" id="GO:0000287">
    <property type="term" value="F:magnesium ion binding"/>
    <property type="evidence" value="ECO:0007669"/>
    <property type="project" value="UniProtKB-UniRule"/>
</dbReference>
<evidence type="ECO:0000256" key="17">
    <source>
        <dbReference type="SAM" id="MobiDB-lite"/>
    </source>
</evidence>
<feature type="binding site" evidence="16">
    <location>
        <begin position="311"/>
        <end position="312"/>
    </location>
    <ligand>
        <name>NAD(+)</name>
        <dbReference type="ChEBI" id="CHEBI:57540"/>
    </ligand>
</feature>
<comment type="catalytic activity">
    <reaction evidence="15">
        <text>shikimate + ATP = 3-phosphoshikimate + ADP + H(+)</text>
        <dbReference type="Rhea" id="RHEA:13121"/>
        <dbReference type="ChEBI" id="CHEBI:15378"/>
        <dbReference type="ChEBI" id="CHEBI:30616"/>
        <dbReference type="ChEBI" id="CHEBI:36208"/>
        <dbReference type="ChEBI" id="CHEBI:145989"/>
        <dbReference type="ChEBI" id="CHEBI:456216"/>
        <dbReference type="EC" id="2.7.1.71"/>
    </reaction>
</comment>
<evidence type="ECO:0000256" key="13">
    <source>
        <dbReference type="ARBA" id="ARBA00023268"/>
    </source>
</evidence>
<evidence type="ECO:0000256" key="6">
    <source>
        <dbReference type="ARBA" id="ARBA00022605"/>
    </source>
</evidence>
<dbReference type="PANTHER" id="PTHR43622">
    <property type="entry name" value="3-DEHYDROQUINATE SYNTHASE"/>
    <property type="match status" value="1"/>
</dbReference>
<dbReference type="GO" id="GO:0005737">
    <property type="term" value="C:cytoplasm"/>
    <property type="evidence" value="ECO:0007669"/>
    <property type="project" value="UniProtKB-SubCell"/>
</dbReference>
<feature type="binding site" evidence="16">
    <location>
        <begin position="287"/>
        <end position="291"/>
    </location>
    <ligand>
        <name>NAD(+)</name>
        <dbReference type="ChEBI" id="CHEBI:57540"/>
    </ligand>
</feature>
<dbReference type="Pfam" id="PF24621">
    <property type="entry name" value="DHQS_C"/>
    <property type="match status" value="1"/>
</dbReference>
<feature type="binding site" evidence="15">
    <location>
        <position position="28"/>
    </location>
    <ligand>
        <name>Mg(2+)</name>
        <dbReference type="ChEBI" id="CHEBI:18420"/>
    </ligand>
</feature>
<keyword evidence="13" id="KW-0511">Multifunctional enzyme</keyword>
<protein>
    <recommendedName>
        <fullName evidence="15 16">Multifunctional fusion protein</fullName>
    </recommendedName>
    <domain>
        <recommendedName>
            <fullName evidence="15">Shikimate kinase</fullName>
            <shortName evidence="15">SK</shortName>
            <ecNumber evidence="15">2.7.1.71</ecNumber>
        </recommendedName>
    </domain>
    <domain>
        <recommendedName>
            <fullName evidence="16">3-dehydroquinate synthase</fullName>
            <shortName evidence="16">DHQS</shortName>
            <ecNumber evidence="16">4.2.3.4</ecNumber>
        </recommendedName>
    </domain>
</protein>
<evidence type="ECO:0000256" key="1">
    <source>
        <dbReference type="ARBA" id="ARBA00001393"/>
    </source>
</evidence>
<feature type="binding site" evidence="16">
    <location>
        <position position="366"/>
    </location>
    <ligand>
        <name>Zn(2+)</name>
        <dbReference type="ChEBI" id="CHEBI:29105"/>
    </ligand>
</feature>
<evidence type="ECO:0000313" key="21">
    <source>
        <dbReference type="Proteomes" id="UP000002456"/>
    </source>
</evidence>
<feature type="binding site" evidence="15">
    <location>
        <position position="46"/>
    </location>
    <ligand>
        <name>substrate</name>
    </ligand>
</feature>
<keyword evidence="5 16" id="KW-0963">Cytoplasm</keyword>
<dbReference type="GO" id="GO:0009423">
    <property type="term" value="P:chorismate biosynthetic process"/>
    <property type="evidence" value="ECO:0007669"/>
    <property type="project" value="UniProtKB-UniRule"/>
</dbReference>
<evidence type="ECO:0000313" key="20">
    <source>
        <dbReference type="EMBL" id="ACL29732.1"/>
    </source>
</evidence>
<dbReference type="UniPathway" id="UPA00053">
    <property type="reaction ID" value="UER00085"/>
</dbReference>